<dbReference type="PANTHER" id="PTHR46206">
    <property type="entry name" value="CYTOCHROME P450"/>
    <property type="match status" value="1"/>
</dbReference>
<dbReference type="InterPro" id="IPR017972">
    <property type="entry name" value="Cyt_P450_CS"/>
</dbReference>
<dbReference type="PRINTS" id="PR00465">
    <property type="entry name" value="EP450IV"/>
</dbReference>
<dbReference type="Proteomes" id="UP000258309">
    <property type="component" value="Unassembled WGS sequence"/>
</dbReference>
<dbReference type="STRING" id="5539.A0A3E2HFG8"/>
<feature type="non-terminal residue" evidence="11">
    <location>
        <position position="490"/>
    </location>
</feature>
<keyword evidence="4 8" id="KW-0479">Metal-binding</keyword>
<proteinExistence type="inferred from homology"/>
<organism evidence="11 12">
    <name type="scientific">Scytalidium lignicola</name>
    <name type="common">Hyphomycete</name>
    <dbReference type="NCBI Taxonomy" id="5539"/>
    <lineage>
        <taxon>Eukaryota</taxon>
        <taxon>Fungi</taxon>
        <taxon>Dikarya</taxon>
        <taxon>Ascomycota</taxon>
        <taxon>Pezizomycotina</taxon>
        <taxon>Leotiomycetes</taxon>
        <taxon>Leotiomycetes incertae sedis</taxon>
        <taxon>Scytalidium</taxon>
    </lineage>
</organism>
<reference evidence="11 12" key="1">
    <citation type="submission" date="2018-05" db="EMBL/GenBank/DDBJ databases">
        <title>Draft genome sequence of Scytalidium lignicola DSM 105466, a ubiquitous saprotrophic fungus.</title>
        <authorList>
            <person name="Buettner E."/>
            <person name="Gebauer A.M."/>
            <person name="Hofrichter M."/>
            <person name="Liers C."/>
            <person name="Kellner H."/>
        </authorList>
    </citation>
    <scope>NUCLEOTIDE SEQUENCE [LARGE SCALE GENOMIC DNA]</scope>
    <source>
        <strain evidence="11 12">DSM 105466</strain>
    </source>
</reference>
<comment type="caution">
    <text evidence="11">The sequence shown here is derived from an EMBL/GenBank/DDBJ whole genome shotgun (WGS) entry which is preliminary data.</text>
</comment>
<dbReference type="Pfam" id="PF00067">
    <property type="entry name" value="p450"/>
    <property type="match status" value="1"/>
</dbReference>
<evidence type="ECO:0000256" key="6">
    <source>
        <dbReference type="ARBA" id="ARBA00023004"/>
    </source>
</evidence>
<evidence type="ECO:0000313" key="11">
    <source>
        <dbReference type="EMBL" id="RFU31892.1"/>
    </source>
</evidence>
<keyword evidence="12" id="KW-1185">Reference proteome</keyword>
<name>A0A3E2HFG8_SCYLI</name>
<comment type="cofactor">
    <cofactor evidence="1 8">
        <name>heme</name>
        <dbReference type="ChEBI" id="CHEBI:30413"/>
    </cofactor>
</comment>
<evidence type="ECO:0000256" key="8">
    <source>
        <dbReference type="PIRSR" id="PIRSR602403-1"/>
    </source>
</evidence>
<feature type="compositionally biased region" description="Low complexity" evidence="10">
    <location>
        <begin position="401"/>
        <end position="411"/>
    </location>
</feature>
<dbReference type="SUPFAM" id="SSF48264">
    <property type="entry name" value="Cytochrome P450"/>
    <property type="match status" value="1"/>
</dbReference>
<gene>
    <name evidence="11" type="ORF">B7463_g4405</name>
</gene>
<feature type="binding site" description="axial binding residue" evidence="8">
    <location>
        <position position="435"/>
    </location>
    <ligand>
        <name>heme</name>
        <dbReference type="ChEBI" id="CHEBI:30413"/>
    </ligand>
    <ligandPart>
        <name>Fe</name>
        <dbReference type="ChEBI" id="CHEBI:18248"/>
    </ligandPart>
</feature>
<protein>
    <recommendedName>
        <fullName evidence="13">Cytochrome P450</fullName>
    </recommendedName>
</protein>
<dbReference type="InterPro" id="IPR036396">
    <property type="entry name" value="Cyt_P450_sf"/>
</dbReference>
<evidence type="ECO:0000256" key="4">
    <source>
        <dbReference type="ARBA" id="ARBA00022723"/>
    </source>
</evidence>
<dbReference type="OMA" id="PASKWYS"/>
<keyword evidence="3 8" id="KW-0349">Heme</keyword>
<accession>A0A3E2HFG8</accession>
<comment type="similarity">
    <text evidence="2 9">Belongs to the cytochrome P450 family.</text>
</comment>
<dbReference type="GO" id="GO:0016705">
    <property type="term" value="F:oxidoreductase activity, acting on paired donors, with incorporation or reduction of molecular oxygen"/>
    <property type="evidence" value="ECO:0007669"/>
    <property type="project" value="InterPro"/>
</dbReference>
<evidence type="ECO:0000256" key="7">
    <source>
        <dbReference type="ARBA" id="ARBA00023033"/>
    </source>
</evidence>
<dbReference type="GO" id="GO:0005506">
    <property type="term" value="F:iron ion binding"/>
    <property type="evidence" value="ECO:0007669"/>
    <property type="project" value="InterPro"/>
</dbReference>
<dbReference type="GO" id="GO:0020037">
    <property type="term" value="F:heme binding"/>
    <property type="evidence" value="ECO:0007669"/>
    <property type="project" value="InterPro"/>
</dbReference>
<evidence type="ECO:0000256" key="3">
    <source>
        <dbReference type="ARBA" id="ARBA00022617"/>
    </source>
</evidence>
<dbReference type="OrthoDB" id="1844152at2759"/>
<dbReference type="PROSITE" id="PS00086">
    <property type="entry name" value="CYTOCHROME_P450"/>
    <property type="match status" value="1"/>
</dbReference>
<keyword evidence="7 9" id="KW-0503">Monooxygenase</keyword>
<sequence length="490" mass="55166">MRLAAMTCGPAEVTESYLKYSKKDEAFVFPGVQDEFVVLPNSSLKWITNQSDNVLSASASQAKNLEADWTIWGNETLNKERIVHQALVVRDLTRSIGYLVPQVMEEIGVAFDEFWGMDTENWTEVNVFETTKKVVARSVNRTFVGFPLCRNDEYLYYAGQFASQVPLTAALIKLVPNFLRSIVPYALILPLKYQFYRCRRFLLPLIKERKAQIAARARGEEVEDDPRDFITWLLRDAEEQNDAVEASPRRLCQRLMIINFAAIHTTTFGGTNGILDVYSADPTFSAAEGIREEVERVLAEENGVWSKKALQKLVRTDSAVRESLRVSTFMTHGVDRLVLPKDGITLESGMHIPQGATVGTMVWPVHHDEAYYPRASTYDPFRFSRDRERAATGCPGKGDESTSTNSSTTSTKGLGVTIATTNDHFLTFSHGKHACPGRFFAAAELKLMLAYIVTHYDVEPIVERPHNQWIAGSVIPPTKATIRIRRRRGT</sequence>
<keyword evidence="6 8" id="KW-0408">Iron</keyword>
<evidence type="ECO:0000256" key="2">
    <source>
        <dbReference type="ARBA" id="ARBA00010617"/>
    </source>
</evidence>
<evidence type="ECO:0000256" key="5">
    <source>
        <dbReference type="ARBA" id="ARBA00023002"/>
    </source>
</evidence>
<evidence type="ECO:0008006" key="13">
    <source>
        <dbReference type="Google" id="ProtNLM"/>
    </source>
</evidence>
<evidence type="ECO:0000256" key="10">
    <source>
        <dbReference type="SAM" id="MobiDB-lite"/>
    </source>
</evidence>
<dbReference type="EMBL" id="NCSJ02000065">
    <property type="protein sequence ID" value="RFU31892.1"/>
    <property type="molecule type" value="Genomic_DNA"/>
</dbReference>
<dbReference type="Gene3D" id="1.10.630.10">
    <property type="entry name" value="Cytochrome P450"/>
    <property type="match status" value="1"/>
</dbReference>
<dbReference type="PANTHER" id="PTHR46206:SF1">
    <property type="entry name" value="P450, PUTATIVE (EUROFUNG)-RELATED"/>
    <property type="match status" value="1"/>
</dbReference>
<dbReference type="InterPro" id="IPR001128">
    <property type="entry name" value="Cyt_P450"/>
</dbReference>
<evidence type="ECO:0000313" key="12">
    <source>
        <dbReference type="Proteomes" id="UP000258309"/>
    </source>
</evidence>
<evidence type="ECO:0000256" key="9">
    <source>
        <dbReference type="RuleBase" id="RU000461"/>
    </source>
</evidence>
<keyword evidence="5 9" id="KW-0560">Oxidoreductase</keyword>
<dbReference type="InterPro" id="IPR002403">
    <property type="entry name" value="Cyt_P450_E_grp-IV"/>
</dbReference>
<evidence type="ECO:0000256" key="1">
    <source>
        <dbReference type="ARBA" id="ARBA00001971"/>
    </source>
</evidence>
<feature type="region of interest" description="Disordered" evidence="10">
    <location>
        <begin position="389"/>
        <end position="412"/>
    </location>
</feature>
<feature type="non-terminal residue" evidence="11">
    <location>
        <position position="1"/>
    </location>
</feature>
<dbReference type="AlphaFoldDB" id="A0A3E2HFG8"/>
<dbReference type="GO" id="GO:0004497">
    <property type="term" value="F:monooxygenase activity"/>
    <property type="evidence" value="ECO:0007669"/>
    <property type="project" value="UniProtKB-KW"/>
</dbReference>
<dbReference type="CDD" id="cd11041">
    <property type="entry name" value="CYP503A1-like"/>
    <property type="match status" value="1"/>
</dbReference>